<sequence>MAIASASTIVKFHEFPSGNVLHNYQPATQIDGPIRSISWSKDGNWLALVPNAGLAEIVSIKDQLKLIHTIQGIEEPSCASFQNTTKKNIAIGTKSGQVLIYDIKTRVVKKRFPRTTSEVNRVEFTAKDGHLIAACQNGEAYLYSNTQNSLSGTFKIPRSQTISALRTNPIKRNYVAAGSNEGVVAVWDIYGNKNKFFIGSHKAPVTSVAFSPISSDLVVSAGLDRQFCFYDIAANKCIGNIFVENSMTSVDFSPDGKFVVAASQKGNIYIYDSKNIQQPVHSFFGHSGPVEHLSFKKCEDYENSFSFSCDDKESVSTDEVLRNNESFAVDAMVFAESARCTPPQISVPPEDSFMAAMGLDQNNTVESFKQDGRGSDSSKKFLMHKYTPTNPSRLVQDRVQSETKIPMTSTPDIHDHDIFPKISPIVSLGSQPTSEQLKTSMDSVEDLVKSTVKEELRVVSGELKNDMKYYSTHILAQTRQMFLDLLMSMVKESIKVENNFNSLRQELVSENTQNPSSLFEENLMLKQKIAVLEEELAVLKNNQVNQNF</sequence>
<dbReference type="Pfam" id="PF00400">
    <property type="entry name" value="WD40"/>
    <property type="match status" value="2"/>
</dbReference>
<dbReference type="GO" id="GO:0000922">
    <property type="term" value="C:spindle pole"/>
    <property type="evidence" value="ECO:0007669"/>
    <property type="project" value="TreeGrafter"/>
</dbReference>
<dbReference type="AlphaFoldDB" id="A0AA38ITD4"/>
<dbReference type="InterPro" id="IPR052818">
    <property type="entry name" value="NEDD1_Spindle_Assembly"/>
</dbReference>
<protein>
    <recommendedName>
        <fullName evidence="4">Protein NEDD1</fullName>
    </recommendedName>
</protein>
<evidence type="ECO:0000313" key="2">
    <source>
        <dbReference type="EMBL" id="KAJ3659652.1"/>
    </source>
</evidence>
<dbReference type="InterPro" id="IPR001680">
    <property type="entry name" value="WD40_rpt"/>
</dbReference>
<dbReference type="GO" id="GO:0000278">
    <property type="term" value="P:mitotic cell cycle"/>
    <property type="evidence" value="ECO:0007669"/>
    <property type="project" value="TreeGrafter"/>
</dbReference>
<feature type="repeat" description="WD" evidence="1">
    <location>
        <begin position="198"/>
        <end position="240"/>
    </location>
</feature>
<evidence type="ECO:0000256" key="1">
    <source>
        <dbReference type="PROSITE-ProRule" id="PRU00221"/>
    </source>
</evidence>
<name>A0AA38ITD4_9CUCU</name>
<accession>A0AA38ITD4</accession>
<dbReference type="PANTHER" id="PTHR44414:SF1">
    <property type="entry name" value="PROTEIN NEDD1"/>
    <property type="match status" value="1"/>
</dbReference>
<dbReference type="Gene3D" id="2.130.10.10">
    <property type="entry name" value="YVTN repeat-like/Quinoprotein amine dehydrogenase"/>
    <property type="match status" value="2"/>
</dbReference>
<reference evidence="2" key="1">
    <citation type="journal article" date="2023" name="G3 (Bethesda)">
        <title>Whole genome assemblies of Zophobas morio and Tenebrio molitor.</title>
        <authorList>
            <person name="Kaur S."/>
            <person name="Stinson S.A."/>
            <person name="diCenzo G.C."/>
        </authorList>
    </citation>
    <scope>NUCLEOTIDE SEQUENCE</scope>
    <source>
        <strain evidence="2">QUZm001</strain>
    </source>
</reference>
<dbReference type="GO" id="GO:0036064">
    <property type="term" value="C:ciliary basal body"/>
    <property type="evidence" value="ECO:0007669"/>
    <property type="project" value="TreeGrafter"/>
</dbReference>
<dbReference type="GO" id="GO:0007020">
    <property type="term" value="P:microtubule nucleation"/>
    <property type="evidence" value="ECO:0007669"/>
    <property type="project" value="TreeGrafter"/>
</dbReference>
<organism evidence="2 3">
    <name type="scientific">Zophobas morio</name>
    <dbReference type="NCBI Taxonomy" id="2755281"/>
    <lineage>
        <taxon>Eukaryota</taxon>
        <taxon>Metazoa</taxon>
        <taxon>Ecdysozoa</taxon>
        <taxon>Arthropoda</taxon>
        <taxon>Hexapoda</taxon>
        <taxon>Insecta</taxon>
        <taxon>Pterygota</taxon>
        <taxon>Neoptera</taxon>
        <taxon>Endopterygota</taxon>
        <taxon>Coleoptera</taxon>
        <taxon>Polyphaga</taxon>
        <taxon>Cucujiformia</taxon>
        <taxon>Tenebrionidae</taxon>
        <taxon>Zophobas</taxon>
    </lineage>
</organism>
<dbReference type="PANTHER" id="PTHR44414">
    <property type="entry name" value="PROTEIN NEDD1"/>
    <property type="match status" value="1"/>
</dbReference>
<dbReference type="InterPro" id="IPR036322">
    <property type="entry name" value="WD40_repeat_dom_sf"/>
</dbReference>
<keyword evidence="1" id="KW-0853">WD repeat</keyword>
<evidence type="ECO:0008006" key="4">
    <source>
        <dbReference type="Google" id="ProtNLM"/>
    </source>
</evidence>
<dbReference type="Proteomes" id="UP001168821">
    <property type="component" value="Unassembled WGS sequence"/>
</dbReference>
<dbReference type="InterPro" id="IPR015943">
    <property type="entry name" value="WD40/YVTN_repeat-like_dom_sf"/>
</dbReference>
<dbReference type="SMART" id="SM00320">
    <property type="entry name" value="WD40"/>
    <property type="match status" value="7"/>
</dbReference>
<keyword evidence="3" id="KW-1185">Reference proteome</keyword>
<proteinExistence type="predicted"/>
<comment type="caution">
    <text evidence="2">The sequence shown here is derived from an EMBL/GenBank/DDBJ whole genome shotgun (WGS) entry which is preliminary data.</text>
</comment>
<gene>
    <name evidence="2" type="ORF">Zmor_011329</name>
</gene>
<dbReference type="GO" id="GO:0005814">
    <property type="term" value="C:centriole"/>
    <property type="evidence" value="ECO:0007669"/>
    <property type="project" value="TreeGrafter"/>
</dbReference>
<dbReference type="GO" id="GO:0005813">
    <property type="term" value="C:centrosome"/>
    <property type="evidence" value="ECO:0007669"/>
    <property type="project" value="TreeGrafter"/>
</dbReference>
<evidence type="ECO:0000313" key="3">
    <source>
        <dbReference type="Proteomes" id="UP001168821"/>
    </source>
</evidence>
<dbReference type="GO" id="GO:0043015">
    <property type="term" value="F:gamma-tubulin binding"/>
    <property type="evidence" value="ECO:0007669"/>
    <property type="project" value="TreeGrafter"/>
</dbReference>
<dbReference type="PROSITE" id="PS50082">
    <property type="entry name" value="WD_REPEATS_2"/>
    <property type="match status" value="1"/>
</dbReference>
<dbReference type="GO" id="GO:0005737">
    <property type="term" value="C:cytoplasm"/>
    <property type="evidence" value="ECO:0007669"/>
    <property type="project" value="TreeGrafter"/>
</dbReference>
<dbReference type="SUPFAM" id="SSF50978">
    <property type="entry name" value="WD40 repeat-like"/>
    <property type="match status" value="1"/>
</dbReference>
<dbReference type="EMBL" id="JALNTZ010000003">
    <property type="protein sequence ID" value="KAJ3659652.1"/>
    <property type="molecule type" value="Genomic_DNA"/>
</dbReference>